<dbReference type="EMBL" id="JACEIK010000170">
    <property type="protein sequence ID" value="MCD7451481.1"/>
    <property type="molecule type" value="Genomic_DNA"/>
</dbReference>
<gene>
    <name evidence="2" type="ORF">HAX54_012150</name>
</gene>
<dbReference type="Proteomes" id="UP000823775">
    <property type="component" value="Unassembled WGS sequence"/>
</dbReference>
<reference evidence="2 3" key="1">
    <citation type="journal article" date="2021" name="BMC Genomics">
        <title>Datura genome reveals duplications of psychoactive alkaloid biosynthetic genes and high mutation rate following tissue culture.</title>
        <authorList>
            <person name="Rajewski A."/>
            <person name="Carter-House D."/>
            <person name="Stajich J."/>
            <person name="Litt A."/>
        </authorList>
    </citation>
    <scope>NUCLEOTIDE SEQUENCE [LARGE SCALE GENOMIC DNA]</scope>
    <source>
        <strain evidence="2">AR-01</strain>
    </source>
</reference>
<evidence type="ECO:0000256" key="1">
    <source>
        <dbReference type="SAM" id="SignalP"/>
    </source>
</evidence>
<proteinExistence type="predicted"/>
<organism evidence="2 3">
    <name type="scientific">Datura stramonium</name>
    <name type="common">Jimsonweed</name>
    <name type="synonym">Common thornapple</name>
    <dbReference type="NCBI Taxonomy" id="4076"/>
    <lineage>
        <taxon>Eukaryota</taxon>
        <taxon>Viridiplantae</taxon>
        <taxon>Streptophyta</taxon>
        <taxon>Embryophyta</taxon>
        <taxon>Tracheophyta</taxon>
        <taxon>Spermatophyta</taxon>
        <taxon>Magnoliopsida</taxon>
        <taxon>eudicotyledons</taxon>
        <taxon>Gunneridae</taxon>
        <taxon>Pentapetalae</taxon>
        <taxon>asterids</taxon>
        <taxon>lamiids</taxon>
        <taxon>Solanales</taxon>
        <taxon>Solanaceae</taxon>
        <taxon>Solanoideae</taxon>
        <taxon>Datureae</taxon>
        <taxon>Datura</taxon>
    </lineage>
</organism>
<accession>A0ABS8RZ90</accession>
<keyword evidence="3" id="KW-1185">Reference proteome</keyword>
<feature type="signal peptide" evidence="1">
    <location>
        <begin position="1"/>
        <end position="16"/>
    </location>
</feature>
<comment type="caution">
    <text evidence="2">The sequence shown here is derived from an EMBL/GenBank/DDBJ whole genome shotgun (WGS) entry which is preliminary data.</text>
</comment>
<evidence type="ECO:0000313" key="2">
    <source>
        <dbReference type="EMBL" id="MCD7451481.1"/>
    </source>
</evidence>
<name>A0ABS8RZ90_DATST</name>
<feature type="chain" id="PRO_5046779902" evidence="1">
    <location>
        <begin position="17"/>
        <end position="138"/>
    </location>
</feature>
<sequence>MGATVVEYMIILVVTATLLHQFRREKSRFAGPWVKKLGLGSRINVDVSISFDYQSGIDEERRVCAGRDTKSDSDMARGRLKRILVEEARVDTEVTSGANFVGADGWGDHPVHIVEQMVQIKRLGLLCRANYFPKFKNL</sequence>
<keyword evidence="1" id="KW-0732">Signal</keyword>
<evidence type="ECO:0000313" key="3">
    <source>
        <dbReference type="Proteomes" id="UP000823775"/>
    </source>
</evidence>
<protein>
    <submittedName>
        <fullName evidence="2">Uncharacterized protein</fullName>
    </submittedName>
</protein>